<dbReference type="STRING" id="670482.SAMN04488542_10869"/>
<name>A0A1G7JRE3_9BACL</name>
<evidence type="ECO:0000313" key="1">
    <source>
        <dbReference type="EMBL" id="SDF27029.1"/>
    </source>
</evidence>
<proteinExistence type="predicted"/>
<dbReference type="Proteomes" id="UP000198972">
    <property type="component" value="Unassembled WGS sequence"/>
</dbReference>
<dbReference type="EMBL" id="FNBG01000008">
    <property type="protein sequence ID" value="SDF27029.1"/>
    <property type="molecule type" value="Genomic_DNA"/>
</dbReference>
<dbReference type="RefSeq" id="WP_091228652.1">
    <property type="nucleotide sequence ID" value="NZ_FNBG01000008.1"/>
</dbReference>
<reference evidence="1 2" key="1">
    <citation type="submission" date="2016-10" db="EMBL/GenBank/DDBJ databases">
        <authorList>
            <person name="de Groot N.N."/>
        </authorList>
    </citation>
    <scope>NUCLEOTIDE SEQUENCE [LARGE SCALE GENOMIC DNA]</scope>
    <source>
        <strain evidence="1 2">DSM 28129</strain>
    </source>
</reference>
<evidence type="ECO:0000313" key="2">
    <source>
        <dbReference type="Proteomes" id="UP000198972"/>
    </source>
</evidence>
<dbReference type="OrthoDB" id="2706506at2"/>
<organism evidence="1 2">
    <name type="scientific">Fontibacillus panacisegetis</name>
    <dbReference type="NCBI Taxonomy" id="670482"/>
    <lineage>
        <taxon>Bacteria</taxon>
        <taxon>Bacillati</taxon>
        <taxon>Bacillota</taxon>
        <taxon>Bacilli</taxon>
        <taxon>Bacillales</taxon>
        <taxon>Paenibacillaceae</taxon>
        <taxon>Fontibacillus</taxon>
    </lineage>
</organism>
<keyword evidence="2" id="KW-1185">Reference proteome</keyword>
<sequence length="102" mass="12042">MEKRTYYVSVQGRSLLDNQDEASYEWVIHATESEADTISHMLEQIGETEDSEFLAFTYPWPDTPEEWVNANYSSLMNDLYHEIYRLGSEETKQQVRVILERS</sequence>
<gene>
    <name evidence="1" type="ORF">SAMN04488542_10869</name>
</gene>
<protein>
    <submittedName>
        <fullName evidence="1">Uncharacterized protein</fullName>
    </submittedName>
</protein>
<dbReference type="AlphaFoldDB" id="A0A1G7JRE3"/>
<accession>A0A1G7JRE3</accession>